<keyword evidence="1" id="KW-0812">Transmembrane</keyword>
<feature type="transmembrane region" description="Helical" evidence="1">
    <location>
        <begin position="112"/>
        <end position="136"/>
    </location>
</feature>
<dbReference type="RefSeq" id="WP_254087568.1">
    <property type="nucleotide sequence ID" value="NZ_JAHESE010000047.1"/>
</dbReference>
<protein>
    <submittedName>
        <fullName evidence="2">Uncharacterized protein</fullName>
    </submittedName>
</protein>
<keyword evidence="1" id="KW-1133">Transmembrane helix</keyword>
<keyword evidence="3" id="KW-1185">Reference proteome</keyword>
<evidence type="ECO:0000256" key="1">
    <source>
        <dbReference type="SAM" id="Phobius"/>
    </source>
</evidence>
<feature type="transmembrane region" description="Helical" evidence="1">
    <location>
        <begin position="6"/>
        <end position="27"/>
    </location>
</feature>
<dbReference type="EMBL" id="JAHESE010000047">
    <property type="protein sequence ID" value="MBT1712000.1"/>
    <property type="molecule type" value="Genomic_DNA"/>
</dbReference>
<evidence type="ECO:0000313" key="2">
    <source>
        <dbReference type="EMBL" id="MBT1712000.1"/>
    </source>
</evidence>
<dbReference type="AlphaFoldDB" id="A0AAP2E3Q4"/>
<reference evidence="2 3" key="1">
    <citation type="submission" date="2021-05" db="EMBL/GenBank/DDBJ databases">
        <title>A Polyphasic approach of four new species of the genus Ohtaekwangia: Ohtaekwangia histidinii sp. nov., Ohtaekwangia cretensis sp. nov., Ohtaekwangia indiensis sp. nov., Ohtaekwangia reichenbachii sp. nov. from diverse environment.</title>
        <authorList>
            <person name="Octaviana S."/>
        </authorList>
    </citation>
    <scope>NUCLEOTIDE SEQUENCE [LARGE SCALE GENOMIC DNA]</scope>
    <source>
        <strain evidence="2 3">PWU5</strain>
    </source>
</reference>
<accession>A0AAP2E3Q4</accession>
<sequence>MTESFLVKLIFWAGIGHFILCLASLLIPKALQWRKHLKNLQPLLRQMFWTYAGYILVINFCFGIVSVWGGNELVGHSFLAKSMTLFIALYWLTRIGIQFLYFDRSQAPKGFIYTLGEIGLVGMFASFTFIYFLAFFHTLA</sequence>
<feature type="transmembrane region" description="Helical" evidence="1">
    <location>
        <begin position="48"/>
        <end position="68"/>
    </location>
</feature>
<evidence type="ECO:0000313" key="3">
    <source>
        <dbReference type="Proteomes" id="UP001319080"/>
    </source>
</evidence>
<keyword evidence="1" id="KW-0472">Membrane</keyword>
<comment type="caution">
    <text evidence="2">The sequence shown here is derived from an EMBL/GenBank/DDBJ whole genome shotgun (WGS) entry which is preliminary data.</text>
</comment>
<name>A0AAP2E3Q4_9BACT</name>
<gene>
    <name evidence="2" type="ORF">KK062_27405</name>
</gene>
<organism evidence="2 3">
    <name type="scientific">Dawidia cretensis</name>
    <dbReference type="NCBI Taxonomy" id="2782350"/>
    <lineage>
        <taxon>Bacteria</taxon>
        <taxon>Pseudomonadati</taxon>
        <taxon>Bacteroidota</taxon>
        <taxon>Cytophagia</taxon>
        <taxon>Cytophagales</taxon>
        <taxon>Chryseotaleaceae</taxon>
        <taxon>Dawidia</taxon>
    </lineage>
</organism>
<proteinExistence type="predicted"/>
<dbReference type="Proteomes" id="UP001319080">
    <property type="component" value="Unassembled WGS sequence"/>
</dbReference>